<dbReference type="EMBL" id="CAUEEQ010014648">
    <property type="protein sequence ID" value="CAJ0938611.1"/>
    <property type="molecule type" value="Genomic_DNA"/>
</dbReference>
<evidence type="ECO:0000313" key="2">
    <source>
        <dbReference type="Proteomes" id="UP001176940"/>
    </source>
</evidence>
<dbReference type="Gene3D" id="3.40.50.150">
    <property type="entry name" value="Vaccinia Virus protein VP39"/>
    <property type="match status" value="1"/>
</dbReference>
<dbReference type="InterPro" id="IPR029063">
    <property type="entry name" value="SAM-dependent_MTases_sf"/>
</dbReference>
<sequence length="111" mass="12245">MQIDYISVIKMHFGTNLPAGRFGGRTAHAPAILEDAAPGEKTDGPRQDRPINSMVLYMRKGVTYRVGAKGRVVGIDHIKELVDDSVNNVKKDDPLLLSSGRVNLFDLRLTK</sequence>
<comment type="caution">
    <text evidence="1">The sequence shown here is derived from an EMBL/GenBank/DDBJ whole genome shotgun (WGS) entry which is preliminary data.</text>
</comment>
<reference evidence="1" key="1">
    <citation type="submission" date="2023-07" db="EMBL/GenBank/DDBJ databases">
        <authorList>
            <person name="Stuckert A."/>
        </authorList>
    </citation>
    <scope>NUCLEOTIDE SEQUENCE</scope>
</reference>
<name>A0ABN9LCF3_9NEOB</name>
<organism evidence="1 2">
    <name type="scientific">Ranitomeya imitator</name>
    <name type="common">mimic poison frog</name>
    <dbReference type="NCBI Taxonomy" id="111125"/>
    <lineage>
        <taxon>Eukaryota</taxon>
        <taxon>Metazoa</taxon>
        <taxon>Chordata</taxon>
        <taxon>Craniata</taxon>
        <taxon>Vertebrata</taxon>
        <taxon>Euteleostomi</taxon>
        <taxon>Amphibia</taxon>
        <taxon>Batrachia</taxon>
        <taxon>Anura</taxon>
        <taxon>Neobatrachia</taxon>
        <taxon>Hyloidea</taxon>
        <taxon>Dendrobatidae</taxon>
        <taxon>Dendrobatinae</taxon>
        <taxon>Ranitomeya</taxon>
    </lineage>
</organism>
<protein>
    <submittedName>
        <fullName evidence="1">Uncharacterized protein</fullName>
    </submittedName>
</protein>
<keyword evidence="2" id="KW-1185">Reference proteome</keyword>
<dbReference type="Proteomes" id="UP001176940">
    <property type="component" value="Unassembled WGS sequence"/>
</dbReference>
<gene>
    <name evidence="1" type="ORF">RIMI_LOCUS7654628</name>
</gene>
<dbReference type="Pfam" id="PF01135">
    <property type="entry name" value="PCMT"/>
    <property type="match status" value="1"/>
</dbReference>
<accession>A0ABN9LCF3</accession>
<evidence type="ECO:0000313" key="1">
    <source>
        <dbReference type="EMBL" id="CAJ0938611.1"/>
    </source>
</evidence>
<proteinExistence type="predicted"/>